<dbReference type="AlphaFoldDB" id="A0A871RND1"/>
<dbReference type="KEGG" id="bbrx:BRETT_003443"/>
<protein>
    <submittedName>
        <fullName evidence="2">Uncharacterized protein</fullName>
    </submittedName>
</protein>
<feature type="compositionally biased region" description="Basic and acidic residues" evidence="1">
    <location>
        <begin position="21"/>
        <end position="37"/>
    </location>
</feature>
<evidence type="ECO:0000256" key="1">
    <source>
        <dbReference type="SAM" id="MobiDB-lite"/>
    </source>
</evidence>
<dbReference type="OrthoDB" id="2399539at2759"/>
<accession>A0A871RND1</accession>
<dbReference type="GeneID" id="64575367"/>
<evidence type="ECO:0000313" key="2">
    <source>
        <dbReference type="EMBL" id="QOU23250.1"/>
    </source>
</evidence>
<dbReference type="RefSeq" id="XP_041139743.1">
    <property type="nucleotide sequence ID" value="XM_041281952.1"/>
</dbReference>
<reference evidence="2" key="1">
    <citation type="submission" date="2020-10" db="EMBL/GenBank/DDBJ databases">
        <authorList>
            <person name="Palmer J.M."/>
        </authorList>
    </citation>
    <scope>NUCLEOTIDE SEQUENCE</scope>
    <source>
        <strain evidence="2">UCD 2041</strain>
    </source>
</reference>
<gene>
    <name evidence="2" type="ORF">BRETT_003443</name>
</gene>
<feature type="region of interest" description="Disordered" evidence="1">
    <location>
        <begin position="1"/>
        <end position="37"/>
    </location>
</feature>
<proteinExistence type="predicted"/>
<dbReference type="EMBL" id="CP063137">
    <property type="protein sequence ID" value="QOU23250.1"/>
    <property type="molecule type" value="Genomic_DNA"/>
</dbReference>
<reference evidence="2" key="2">
    <citation type="journal article" name="BMC Genomics">
        <title>New genome assemblies reveal patterns of domestication and adaptation across Brettanomyces (Dekkera) species.</title>
        <authorList>
            <person name="Roach M.J."/>
            <person name="Borneman A.R."/>
        </authorList>
    </citation>
    <scope>NUCLEOTIDE SEQUENCE</scope>
    <source>
        <strain evidence="2">UCD 2041</strain>
    </source>
</reference>
<name>A0A871RND1_DEKBR</name>
<sequence length="89" mass="9928">MSEIVKQSMDNDAEDMTGETSMEKDKESSVTPETEKSVDMQAEAIKFYSLPGISGKQSMTIDNLDELWEFFDITGDKFLRSEIGDGGFS</sequence>
<organism evidence="2 3">
    <name type="scientific">Dekkera bruxellensis</name>
    <name type="common">Brettanomyces custersii</name>
    <dbReference type="NCBI Taxonomy" id="5007"/>
    <lineage>
        <taxon>Eukaryota</taxon>
        <taxon>Fungi</taxon>
        <taxon>Dikarya</taxon>
        <taxon>Ascomycota</taxon>
        <taxon>Saccharomycotina</taxon>
        <taxon>Pichiomycetes</taxon>
        <taxon>Pichiales</taxon>
        <taxon>Pichiaceae</taxon>
        <taxon>Brettanomyces</taxon>
    </lineage>
</organism>
<dbReference type="Proteomes" id="UP000663131">
    <property type="component" value="Chromosome 9"/>
</dbReference>
<evidence type="ECO:0000313" key="3">
    <source>
        <dbReference type="Proteomes" id="UP000663131"/>
    </source>
</evidence>